<dbReference type="OrthoDB" id="5422068at2759"/>
<comment type="caution">
    <text evidence="6">The sequence shown here is derived from an EMBL/GenBank/DDBJ whole genome shotgun (WGS) entry which is preliminary data.</text>
</comment>
<dbReference type="PANTHER" id="PTHR33337:SF40">
    <property type="entry name" value="CENP-V_GFA DOMAIN-CONTAINING PROTEIN-RELATED"/>
    <property type="match status" value="1"/>
</dbReference>
<dbReference type="InterPro" id="IPR006913">
    <property type="entry name" value="CENP-V/GFA"/>
</dbReference>
<dbReference type="AlphaFoldDB" id="A0A9P8Y2G5"/>
<dbReference type="Gene3D" id="3.90.1590.10">
    <property type="entry name" value="glutathione-dependent formaldehyde- activating enzyme (gfa)"/>
    <property type="match status" value="2"/>
</dbReference>
<sequence length="448" mass="48808">MAAPSSTATNGSGNDSSIDITAQCLCKKHSFTATVPLASLPLKATACHCDSCRYNTGALYSADAGWPGDPAAVRESGLSVYYFSDNINVLFCGRCGSTMFFEEKEHGKVETSYAVFTGALPNVELPGGGPLVAIEHHMFLDDTRDGGASPWLRNTDYDVKNGCYKAARRWHGRRFKSDEILEGDDWPSLKDLSVMTDGAAAQTHASDSQELSDITIPVKCRCGGVHVELLASVARKEFSRMQRDQLPRFVDPDNNKSLASFDVCDSCRTVSGLDIFHWTFFWLKHIRFPQNAASSSGPEFPVSTAALKKAVLQDKEARDPRLGALEMYESSPDVQRYFCGGCSAVVFYAVDDLANQVDVALGLLRAPPVGKNTSDGSDVHGGARAEHLLSWKFGGTMAWQQDVQGGWRDGLVKIVTDDVTAWRDKRGLAKNWRVRNDEKAAVEGAKSG</sequence>
<dbReference type="GeneID" id="70184133"/>
<dbReference type="GO" id="GO:0046872">
    <property type="term" value="F:metal ion binding"/>
    <property type="evidence" value="ECO:0007669"/>
    <property type="project" value="UniProtKB-KW"/>
</dbReference>
<dbReference type="InterPro" id="IPR011057">
    <property type="entry name" value="Mss4-like_sf"/>
</dbReference>
<evidence type="ECO:0000256" key="3">
    <source>
        <dbReference type="ARBA" id="ARBA00022833"/>
    </source>
</evidence>
<reference evidence="6" key="1">
    <citation type="journal article" date="2021" name="Nat. Commun.">
        <title>Genetic determinants of endophytism in the Arabidopsis root mycobiome.</title>
        <authorList>
            <person name="Mesny F."/>
            <person name="Miyauchi S."/>
            <person name="Thiergart T."/>
            <person name="Pickel B."/>
            <person name="Atanasova L."/>
            <person name="Karlsson M."/>
            <person name="Huettel B."/>
            <person name="Barry K.W."/>
            <person name="Haridas S."/>
            <person name="Chen C."/>
            <person name="Bauer D."/>
            <person name="Andreopoulos W."/>
            <person name="Pangilinan J."/>
            <person name="LaButti K."/>
            <person name="Riley R."/>
            <person name="Lipzen A."/>
            <person name="Clum A."/>
            <person name="Drula E."/>
            <person name="Henrissat B."/>
            <person name="Kohler A."/>
            <person name="Grigoriev I.V."/>
            <person name="Martin F.M."/>
            <person name="Hacquard S."/>
        </authorList>
    </citation>
    <scope>NUCLEOTIDE SEQUENCE</scope>
    <source>
        <strain evidence="6">MPI-CAGE-CH-0230</strain>
    </source>
</reference>
<dbReference type="RefSeq" id="XP_046010791.1">
    <property type="nucleotide sequence ID" value="XM_046154587.1"/>
</dbReference>
<dbReference type="EMBL" id="JAGTJQ010000007">
    <property type="protein sequence ID" value="KAH7027992.1"/>
    <property type="molecule type" value="Genomic_DNA"/>
</dbReference>
<evidence type="ECO:0000313" key="7">
    <source>
        <dbReference type="Proteomes" id="UP000756346"/>
    </source>
</evidence>
<gene>
    <name evidence="6" type="ORF">B0I36DRAFT_328406</name>
</gene>
<evidence type="ECO:0000259" key="5">
    <source>
        <dbReference type="PROSITE" id="PS51891"/>
    </source>
</evidence>
<evidence type="ECO:0000313" key="6">
    <source>
        <dbReference type="EMBL" id="KAH7027992.1"/>
    </source>
</evidence>
<dbReference type="Proteomes" id="UP000756346">
    <property type="component" value="Unassembled WGS sequence"/>
</dbReference>
<keyword evidence="3" id="KW-0862">Zinc</keyword>
<name>A0A9P8Y2G5_9PEZI</name>
<comment type="similarity">
    <text evidence="1">Belongs to the Gfa family.</text>
</comment>
<dbReference type="PROSITE" id="PS51891">
    <property type="entry name" value="CENP_V_GFA"/>
    <property type="match status" value="1"/>
</dbReference>
<keyword evidence="4" id="KW-0456">Lyase</keyword>
<dbReference type="GO" id="GO:0016846">
    <property type="term" value="F:carbon-sulfur lyase activity"/>
    <property type="evidence" value="ECO:0007669"/>
    <property type="project" value="InterPro"/>
</dbReference>
<feature type="domain" description="CENP-V/GFA" evidence="5">
    <location>
        <begin position="20"/>
        <end position="152"/>
    </location>
</feature>
<keyword evidence="7" id="KW-1185">Reference proteome</keyword>
<dbReference type="PANTHER" id="PTHR33337">
    <property type="entry name" value="GFA DOMAIN-CONTAINING PROTEIN"/>
    <property type="match status" value="1"/>
</dbReference>
<evidence type="ECO:0000256" key="4">
    <source>
        <dbReference type="ARBA" id="ARBA00023239"/>
    </source>
</evidence>
<evidence type="ECO:0000256" key="1">
    <source>
        <dbReference type="ARBA" id="ARBA00005495"/>
    </source>
</evidence>
<accession>A0A9P8Y2G5</accession>
<organism evidence="6 7">
    <name type="scientific">Microdochium trichocladiopsis</name>
    <dbReference type="NCBI Taxonomy" id="1682393"/>
    <lineage>
        <taxon>Eukaryota</taxon>
        <taxon>Fungi</taxon>
        <taxon>Dikarya</taxon>
        <taxon>Ascomycota</taxon>
        <taxon>Pezizomycotina</taxon>
        <taxon>Sordariomycetes</taxon>
        <taxon>Xylariomycetidae</taxon>
        <taxon>Xylariales</taxon>
        <taxon>Microdochiaceae</taxon>
        <taxon>Microdochium</taxon>
    </lineage>
</organism>
<keyword evidence="2" id="KW-0479">Metal-binding</keyword>
<dbReference type="SUPFAM" id="SSF51316">
    <property type="entry name" value="Mss4-like"/>
    <property type="match status" value="2"/>
</dbReference>
<evidence type="ECO:0000256" key="2">
    <source>
        <dbReference type="ARBA" id="ARBA00022723"/>
    </source>
</evidence>
<proteinExistence type="inferred from homology"/>
<dbReference type="Pfam" id="PF04828">
    <property type="entry name" value="GFA"/>
    <property type="match status" value="1"/>
</dbReference>
<protein>
    <recommendedName>
        <fullName evidence="5">CENP-V/GFA domain-containing protein</fullName>
    </recommendedName>
</protein>